<accession>A0A645FPU7</accession>
<proteinExistence type="predicted"/>
<comment type="caution">
    <text evidence="2">The sequence shown here is derived from an EMBL/GenBank/DDBJ whole genome shotgun (WGS) entry which is preliminary data.</text>
</comment>
<sequence length="87" mass="9894">MDKPGLSGHLRQNKNKFLEITQKVSIMALFFLIPIRRNLLELYFSVSSKVLLNQLCLQHGKGKSFFGIMVFISFLMTMASLGVKNTN</sequence>
<keyword evidence="1" id="KW-1133">Transmembrane helix</keyword>
<gene>
    <name evidence="2" type="ORF">SDC9_163787</name>
</gene>
<organism evidence="2">
    <name type="scientific">bioreactor metagenome</name>
    <dbReference type="NCBI Taxonomy" id="1076179"/>
    <lineage>
        <taxon>unclassified sequences</taxon>
        <taxon>metagenomes</taxon>
        <taxon>ecological metagenomes</taxon>
    </lineage>
</organism>
<name>A0A645FPU7_9ZZZZ</name>
<keyword evidence="1" id="KW-0812">Transmembrane</keyword>
<reference evidence="2" key="1">
    <citation type="submission" date="2019-08" db="EMBL/GenBank/DDBJ databases">
        <authorList>
            <person name="Kucharzyk K."/>
            <person name="Murdoch R.W."/>
            <person name="Higgins S."/>
            <person name="Loffler F."/>
        </authorList>
    </citation>
    <scope>NUCLEOTIDE SEQUENCE</scope>
</reference>
<keyword evidence="1" id="KW-0472">Membrane</keyword>
<dbReference type="AlphaFoldDB" id="A0A645FPU7"/>
<evidence type="ECO:0000256" key="1">
    <source>
        <dbReference type="SAM" id="Phobius"/>
    </source>
</evidence>
<dbReference type="EMBL" id="VSSQ01063399">
    <property type="protein sequence ID" value="MPN16447.1"/>
    <property type="molecule type" value="Genomic_DNA"/>
</dbReference>
<protein>
    <submittedName>
        <fullName evidence="2">Uncharacterized protein</fullName>
    </submittedName>
</protein>
<feature type="transmembrane region" description="Helical" evidence="1">
    <location>
        <begin position="64"/>
        <end position="83"/>
    </location>
</feature>
<evidence type="ECO:0000313" key="2">
    <source>
        <dbReference type="EMBL" id="MPN16447.1"/>
    </source>
</evidence>